<organism evidence="2 3">
    <name type="scientific">Candidatus Scatomonas pullistercoris</name>
    <dbReference type="NCBI Taxonomy" id="2840920"/>
    <lineage>
        <taxon>Bacteria</taxon>
        <taxon>Bacillati</taxon>
        <taxon>Bacillota</taxon>
        <taxon>Clostridia</taxon>
        <taxon>Lachnospirales</taxon>
        <taxon>Lachnospiraceae</taxon>
        <taxon>Lachnospiraceae incertae sedis</taxon>
        <taxon>Candidatus Scatomonas</taxon>
    </lineage>
</organism>
<protein>
    <recommendedName>
        <fullName evidence="4">DUF5105 domain-containing protein</fullName>
    </recommendedName>
</protein>
<evidence type="ECO:0000256" key="1">
    <source>
        <dbReference type="SAM" id="SignalP"/>
    </source>
</evidence>
<dbReference type="PROSITE" id="PS51257">
    <property type="entry name" value="PROKAR_LIPOPROTEIN"/>
    <property type="match status" value="1"/>
</dbReference>
<reference evidence="2" key="2">
    <citation type="journal article" date="2021" name="PeerJ">
        <title>Extensive microbial diversity within the chicken gut microbiome revealed by metagenomics and culture.</title>
        <authorList>
            <person name="Gilroy R."/>
            <person name="Ravi A."/>
            <person name="Getino M."/>
            <person name="Pursley I."/>
            <person name="Horton D.L."/>
            <person name="Alikhan N.F."/>
            <person name="Baker D."/>
            <person name="Gharbi K."/>
            <person name="Hall N."/>
            <person name="Watson M."/>
            <person name="Adriaenssens E.M."/>
            <person name="Foster-Nyarko E."/>
            <person name="Jarju S."/>
            <person name="Secka A."/>
            <person name="Antonio M."/>
            <person name="Oren A."/>
            <person name="Chaudhuri R.R."/>
            <person name="La Ragione R."/>
            <person name="Hildebrand F."/>
            <person name="Pallen M.J."/>
        </authorList>
    </citation>
    <scope>NUCLEOTIDE SEQUENCE</scope>
    <source>
        <strain evidence="2">CHK188-20938</strain>
    </source>
</reference>
<dbReference type="EMBL" id="DVOO01000006">
    <property type="protein sequence ID" value="HIV24492.1"/>
    <property type="molecule type" value="Genomic_DNA"/>
</dbReference>
<gene>
    <name evidence="2" type="ORF">IAB71_01705</name>
</gene>
<sequence>MKKLFIGALAVCLTAALSACQKKADDSLEADLRVSLDTLIQGEDLQDSYIYETDLWNSVQGGSPELDAVRSKITYKITDAEEGSAKVQFFAPDVLTILETAVSEGAGDTQELLDALEDSLRGSFPIKEFQTELELRQVEDHWYLLPNDELNNALSGGLMEAYTDHIREWIDGQGGDPS</sequence>
<evidence type="ECO:0000313" key="2">
    <source>
        <dbReference type="EMBL" id="HIV24492.1"/>
    </source>
</evidence>
<accession>A0A9D1TAA9</accession>
<dbReference type="Proteomes" id="UP000824169">
    <property type="component" value="Unassembled WGS sequence"/>
</dbReference>
<dbReference type="AlphaFoldDB" id="A0A9D1TAA9"/>
<feature type="signal peptide" evidence="1">
    <location>
        <begin position="1"/>
        <end position="24"/>
    </location>
</feature>
<comment type="caution">
    <text evidence="2">The sequence shown here is derived from an EMBL/GenBank/DDBJ whole genome shotgun (WGS) entry which is preliminary data.</text>
</comment>
<name>A0A9D1TAA9_9FIRM</name>
<keyword evidence="1" id="KW-0732">Signal</keyword>
<evidence type="ECO:0008006" key="4">
    <source>
        <dbReference type="Google" id="ProtNLM"/>
    </source>
</evidence>
<proteinExistence type="predicted"/>
<feature type="chain" id="PRO_5039608758" description="DUF5105 domain-containing protein" evidence="1">
    <location>
        <begin position="25"/>
        <end position="178"/>
    </location>
</feature>
<evidence type="ECO:0000313" key="3">
    <source>
        <dbReference type="Proteomes" id="UP000824169"/>
    </source>
</evidence>
<reference evidence="2" key="1">
    <citation type="submission" date="2020-10" db="EMBL/GenBank/DDBJ databases">
        <authorList>
            <person name="Gilroy R."/>
        </authorList>
    </citation>
    <scope>NUCLEOTIDE SEQUENCE</scope>
    <source>
        <strain evidence="2">CHK188-20938</strain>
    </source>
</reference>